<gene>
    <name evidence="5" type="primary">LOC108566287</name>
</gene>
<dbReference type="Pfam" id="PF15251">
    <property type="entry name" value="TAPR1-like"/>
    <property type="match status" value="1"/>
</dbReference>
<dbReference type="RefSeq" id="XP_017781586.1">
    <property type="nucleotide sequence ID" value="XM_017926097.1"/>
</dbReference>
<sequence length="312" mass="34914">MYVYIYICIHTHTVIYIGFCSACPPPPSHLCSIVIISSCLLTTISRRSGDDDDDGGRSSSSIIFCDCSSVSSGCAAAIERRMNGEGDGQSWLTGWEQQCADSIEEQPDFEQTLTLESDDSQRKIWNVFQDSATAIAQLYRDRYTADPGTLWISFQTAAGTVTSLYKESCDTIKKSSEISKQVGYQRRNRELLSWAKRKKTLIRREDLLAYLSGKPPPPRHHHHHTTHTHRLSPRPRNISPPPGMPMAQGDPELSDLNTFREALARSPSSRRPLGSDLCAFIAGEIQRHCKRPASPSDVTMGSPSHQKRPRYM</sequence>
<name>A0ABM1N436_NICVS</name>
<keyword evidence="4" id="KW-1185">Reference proteome</keyword>
<feature type="region of interest" description="Disordered" evidence="3">
    <location>
        <begin position="290"/>
        <end position="312"/>
    </location>
</feature>
<comment type="subcellular location">
    <subcellularLocation>
        <location evidence="1">Nucleus</location>
    </subcellularLocation>
</comment>
<protein>
    <submittedName>
        <fullName evidence="5">UPF0472 protein C16orf72 homolog isoform X1</fullName>
    </submittedName>
</protein>
<proteinExistence type="predicted"/>
<organism evidence="4 5">
    <name type="scientific">Nicrophorus vespilloides</name>
    <name type="common">Boreal carrion beetle</name>
    <dbReference type="NCBI Taxonomy" id="110193"/>
    <lineage>
        <taxon>Eukaryota</taxon>
        <taxon>Metazoa</taxon>
        <taxon>Ecdysozoa</taxon>
        <taxon>Arthropoda</taxon>
        <taxon>Hexapoda</taxon>
        <taxon>Insecta</taxon>
        <taxon>Pterygota</taxon>
        <taxon>Neoptera</taxon>
        <taxon>Endopterygota</taxon>
        <taxon>Coleoptera</taxon>
        <taxon>Polyphaga</taxon>
        <taxon>Staphyliniformia</taxon>
        <taxon>Silphidae</taxon>
        <taxon>Nicrophorinae</taxon>
        <taxon>Nicrophorus</taxon>
    </lineage>
</organism>
<evidence type="ECO:0000256" key="2">
    <source>
        <dbReference type="ARBA" id="ARBA00023242"/>
    </source>
</evidence>
<evidence type="ECO:0000313" key="4">
    <source>
        <dbReference type="Proteomes" id="UP000695000"/>
    </source>
</evidence>
<feature type="compositionally biased region" description="Basic residues" evidence="3">
    <location>
        <begin position="217"/>
        <end position="233"/>
    </location>
</feature>
<feature type="region of interest" description="Disordered" evidence="3">
    <location>
        <begin position="212"/>
        <end position="253"/>
    </location>
</feature>
<evidence type="ECO:0000313" key="5">
    <source>
        <dbReference type="RefSeq" id="XP_017781586.1"/>
    </source>
</evidence>
<evidence type="ECO:0000256" key="1">
    <source>
        <dbReference type="ARBA" id="ARBA00004123"/>
    </source>
</evidence>
<evidence type="ECO:0000256" key="3">
    <source>
        <dbReference type="SAM" id="MobiDB-lite"/>
    </source>
</evidence>
<dbReference type="InterPro" id="IPR029196">
    <property type="entry name" value="HAPSTR1-like"/>
</dbReference>
<dbReference type="GeneID" id="108566287"/>
<keyword evidence="2" id="KW-0539">Nucleus</keyword>
<dbReference type="InterPro" id="IPR040308">
    <property type="entry name" value="HAPR1"/>
</dbReference>
<accession>A0ABM1N436</accession>
<dbReference type="PANTHER" id="PTHR31624">
    <property type="entry name" value="UPF0472 PROTEIN C16ORF72"/>
    <property type="match status" value="1"/>
</dbReference>
<dbReference type="PANTHER" id="PTHR31624:SF4">
    <property type="entry name" value="CHROMOSOME 16 OPEN READING FRAME 72"/>
    <property type="match status" value="1"/>
</dbReference>
<dbReference type="Proteomes" id="UP000695000">
    <property type="component" value="Unplaced"/>
</dbReference>
<reference evidence="5" key="1">
    <citation type="submission" date="2025-08" db="UniProtKB">
        <authorList>
            <consortium name="RefSeq"/>
        </authorList>
    </citation>
    <scope>IDENTIFICATION</scope>
    <source>
        <tissue evidence="5">Whole Larva</tissue>
    </source>
</reference>